<evidence type="ECO:0000313" key="1">
    <source>
        <dbReference type="Proteomes" id="UP000095283"/>
    </source>
</evidence>
<dbReference type="Proteomes" id="UP000095283">
    <property type="component" value="Unplaced"/>
</dbReference>
<sequence length="78" mass="8957">MRKAEEIAVEVKAYNNLAFETGRFVACLTRASYARSSRTILIRHIYAPIDFGQWVRGMRGRVDSSPADIFSLQSRYNK</sequence>
<dbReference type="WBParaSite" id="Hba_18349">
    <property type="protein sequence ID" value="Hba_18349"/>
    <property type="gene ID" value="Hba_18349"/>
</dbReference>
<accession>A0A1I7XLE2</accession>
<dbReference type="AlphaFoldDB" id="A0A1I7XLE2"/>
<proteinExistence type="predicted"/>
<organism evidence="1 2">
    <name type="scientific">Heterorhabditis bacteriophora</name>
    <name type="common">Entomopathogenic nematode worm</name>
    <dbReference type="NCBI Taxonomy" id="37862"/>
    <lineage>
        <taxon>Eukaryota</taxon>
        <taxon>Metazoa</taxon>
        <taxon>Ecdysozoa</taxon>
        <taxon>Nematoda</taxon>
        <taxon>Chromadorea</taxon>
        <taxon>Rhabditida</taxon>
        <taxon>Rhabditina</taxon>
        <taxon>Rhabditomorpha</taxon>
        <taxon>Strongyloidea</taxon>
        <taxon>Heterorhabditidae</taxon>
        <taxon>Heterorhabditis</taxon>
    </lineage>
</organism>
<evidence type="ECO:0000313" key="2">
    <source>
        <dbReference type="WBParaSite" id="Hba_18349"/>
    </source>
</evidence>
<protein>
    <submittedName>
        <fullName evidence="2">Uncharacterized protein</fullName>
    </submittedName>
</protein>
<name>A0A1I7XLE2_HETBA</name>
<keyword evidence="1" id="KW-1185">Reference proteome</keyword>
<reference evidence="2" key="1">
    <citation type="submission" date="2016-11" db="UniProtKB">
        <authorList>
            <consortium name="WormBaseParasite"/>
        </authorList>
    </citation>
    <scope>IDENTIFICATION</scope>
</reference>